<proteinExistence type="predicted"/>
<reference evidence="2 3" key="1">
    <citation type="submission" date="2024-02" db="EMBL/GenBank/DDBJ databases">
        <title>Discinaceae phylogenomics.</title>
        <authorList>
            <person name="Dirks A.C."/>
            <person name="James T.Y."/>
        </authorList>
    </citation>
    <scope>NUCLEOTIDE SEQUENCE [LARGE SCALE GENOMIC DNA]</scope>
    <source>
        <strain evidence="2 3">ACD0624</strain>
    </source>
</reference>
<name>A0ABR3GCQ9_9PEZI</name>
<evidence type="ECO:0000313" key="3">
    <source>
        <dbReference type="Proteomes" id="UP001447188"/>
    </source>
</evidence>
<evidence type="ECO:0000313" key="2">
    <source>
        <dbReference type="EMBL" id="KAL0633752.1"/>
    </source>
</evidence>
<dbReference type="Proteomes" id="UP001447188">
    <property type="component" value="Unassembled WGS sequence"/>
</dbReference>
<sequence>MAAAYRVVDRTHAPLTSPLEDPNPSTAHLKIHWPSSFQRLQETFLQSDFCSGAEYPNVEPQGSQFDVENLIVFNVYKQLIAHGISGRPNLIQFFLDRKDFSTHASSTVVCIRFLEEFVEWRLISKPDIIETKAKKTQGSQEDIVDDTAFKSSRPRSFLGSASLKKAASANTLRSVFPRSPTMSASAPLKEHNWQTPAPYSRIAADQPRDMPAAHIFLTPTVRPVDQRRSKPLVNLFTTFVSELGVGVLPMYTTLEEVAGQAGIELFFALGTGKKKTYWWVWESASWRVVFDHTEKTAAKPGRMTPPSKEAVPLEVSPSGRPLERRDLVGEANERNSKPESSGFNLRSRLRSSAKQDKNTYGTVKLYVAGQIEPVASVELSTGQMWITKSVMLNALDIAMAVMFAVVNLERTIKEEHDQKK</sequence>
<feature type="compositionally biased region" description="Basic and acidic residues" evidence="1">
    <location>
        <begin position="321"/>
        <end position="337"/>
    </location>
</feature>
<evidence type="ECO:0000256" key="1">
    <source>
        <dbReference type="SAM" id="MobiDB-lite"/>
    </source>
</evidence>
<protein>
    <submittedName>
        <fullName evidence="2">Uncharacterized protein</fullName>
    </submittedName>
</protein>
<accession>A0ABR3GCQ9</accession>
<dbReference type="EMBL" id="JBBBZM010000115">
    <property type="protein sequence ID" value="KAL0633752.1"/>
    <property type="molecule type" value="Genomic_DNA"/>
</dbReference>
<gene>
    <name evidence="2" type="ORF">Q9L58_007358</name>
</gene>
<comment type="caution">
    <text evidence="2">The sequence shown here is derived from an EMBL/GenBank/DDBJ whole genome shotgun (WGS) entry which is preliminary data.</text>
</comment>
<keyword evidence="3" id="KW-1185">Reference proteome</keyword>
<organism evidence="2 3">
    <name type="scientific">Discina gigas</name>
    <dbReference type="NCBI Taxonomy" id="1032678"/>
    <lineage>
        <taxon>Eukaryota</taxon>
        <taxon>Fungi</taxon>
        <taxon>Dikarya</taxon>
        <taxon>Ascomycota</taxon>
        <taxon>Pezizomycotina</taxon>
        <taxon>Pezizomycetes</taxon>
        <taxon>Pezizales</taxon>
        <taxon>Discinaceae</taxon>
        <taxon>Discina</taxon>
    </lineage>
</organism>
<feature type="region of interest" description="Disordered" evidence="1">
    <location>
        <begin position="297"/>
        <end position="348"/>
    </location>
</feature>